<dbReference type="EMBL" id="AZRM01000056">
    <property type="protein sequence ID" value="PNR98474.1"/>
    <property type="molecule type" value="Genomic_DNA"/>
</dbReference>
<evidence type="ECO:0000259" key="1">
    <source>
        <dbReference type="Pfam" id="PF03551"/>
    </source>
</evidence>
<organism evidence="2 3">
    <name type="scientific">Petrotoga miotherma DSM 10691</name>
    <dbReference type="NCBI Taxonomy" id="1434326"/>
    <lineage>
        <taxon>Bacteria</taxon>
        <taxon>Thermotogati</taxon>
        <taxon>Thermotogota</taxon>
        <taxon>Thermotogae</taxon>
        <taxon>Petrotogales</taxon>
        <taxon>Petrotogaceae</taxon>
        <taxon>Petrotoga</taxon>
    </lineage>
</organism>
<dbReference type="Gene3D" id="1.10.10.10">
    <property type="entry name" value="Winged helix-like DNA-binding domain superfamily/Winged helix DNA-binding domain"/>
    <property type="match status" value="1"/>
</dbReference>
<evidence type="ECO:0000313" key="3">
    <source>
        <dbReference type="Proteomes" id="UP000236199"/>
    </source>
</evidence>
<dbReference type="Proteomes" id="UP000236199">
    <property type="component" value="Unassembled WGS sequence"/>
</dbReference>
<accession>A0A2K1P6P8</accession>
<feature type="domain" description="Transcription regulator PadR N-terminal" evidence="1">
    <location>
        <begin position="23"/>
        <end position="97"/>
    </location>
</feature>
<comment type="caution">
    <text evidence="2">The sequence shown here is derived from an EMBL/GenBank/DDBJ whole genome shotgun (WGS) entry which is preliminary data.</text>
</comment>
<gene>
    <name evidence="2" type="ORF">X928_09280</name>
</gene>
<dbReference type="Pfam" id="PF03551">
    <property type="entry name" value="PadR"/>
    <property type="match status" value="1"/>
</dbReference>
<dbReference type="InterPro" id="IPR036388">
    <property type="entry name" value="WH-like_DNA-bd_sf"/>
</dbReference>
<proteinExistence type="predicted"/>
<name>A0A2K1P6P8_9BACT</name>
<dbReference type="RefSeq" id="WP_103079419.1">
    <property type="nucleotide sequence ID" value="NZ_AZRM01000056.1"/>
</dbReference>
<dbReference type="PANTHER" id="PTHR33169">
    <property type="entry name" value="PADR-FAMILY TRANSCRIPTIONAL REGULATOR"/>
    <property type="match status" value="1"/>
</dbReference>
<evidence type="ECO:0000313" key="2">
    <source>
        <dbReference type="EMBL" id="PNR98474.1"/>
    </source>
</evidence>
<dbReference type="InterPro" id="IPR005149">
    <property type="entry name" value="Tscrpt_reg_PadR_N"/>
</dbReference>
<protein>
    <submittedName>
        <fullName evidence="2">PadR family transcriptional regulator</fullName>
    </submittedName>
</protein>
<reference evidence="2 3" key="1">
    <citation type="submission" date="2013-12" db="EMBL/GenBank/DDBJ databases">
        <title>Comparative genomics of Petrotoga isolates.</title>
        <authorList>
            <person name="Nesbo C.L."/>
            <person name="Charchuk R."/>
            <person name="Chow K."/>
        </authorList>
    </citation>
    <scope>NUCLEOTIDE SEQUENCE [LARGE SCALE GENOMIC DNA]</scope>
    <source>
        <strain evidence="2 3">DSM 10691</strain>
    </source>
</reference>
<dbReference type="AlphaFoldDB" id="A0A2K1P6P8"/>
<dbReference type="InterPro" id="IPR052509">
    <property type="entry name" value="Metal_resp_DNA-bind_regulator"/>
</dbReference>
<dbReference type="OrthoDB" id="9808017at2"/>
<sequence>MSAYQRGRGQGWRGKGRFLANFILLIIAENPTYGYEIANNLDELGVETIEGIGQMGRIYRILSELEGSGYITSNWDTSKSPPVKVYTITPLGLEYLRYALEGIKMESKVLDTFIDKCEKILNRKE</sequence>
<dbReference type="SUPFAM" id="SSF46785">
    <property type="entry name" value="Winged helix' DNA-binding domain"/>
    <property type="match status" value="1"/>
</dbReference>
<keyword evidence="3" id="KW-1185">Reference proteome</keyword>
<dbReference type="PANTHER" id="PTHR33169:SF14">
    <property type="entry name" value="TRANSCRIPTIONAL REGULATOR RV3488"/>
    <property type="match status" value="1"/>
</dbReference>
<dbReference type="InterPro" id="IPR036390">
    <property type="entry name" value="WH_DNA-bd_sf"/>
</dbReference>